<evidence type="ECO:0000256" key="4">
    <source>
        <dbReference type="ARBA" id="ARBA00023136"/>
    </source>
</evidence>
<dbReference type="PANTHER" id="PTHR10361">
    <property type="entry name" value="SODIUM-BILE ACID COTRANSPORTER"/>
    <property type="match status" value="1"/>
</dbReference>
<keyword evidence="3" id="KW-1133">Transmembrane helix</keyword>
<name>A0A0G3XG51_9SPHN</name>
<dbReference type="InterPro" id="IPR038770">
    <property type="entry name" value="Na+/solute_symporter_sf"/>
</dbReference>
<reference evidence="5 6" key="1">
    <citation type="submission" date="2015-06" db="EMBL/GenBank/DDBJ databases">
        <authorList>
            <person name="Zeng Y."/>
            <person name="Huang Y."/>
        </authorList>
    </citation>
    <scope>NUCLEOTIDE SEQUENCE [LARGE SCALE GENOMIC DNA]</scope>
    <source>
        <strain evidence="5 6">PQ-2</strain>
    </source>
</reference>
<comment type="subcellular location">
    <subcellularLocation>
        <location evidence="1">Membrane</location>
        <topology evidence="1">Multi-pass membrane protein</topology>
    </subcellularLocation>
</comment>
<dbReference type="Gene3D" id="1.20.1530.20">
    <property type="match status" value="1"/>
</dbReference>
<dbReference type="RefSeq" id="WP_047820840.1">
    <property type="nucleotide sequence ID" value="NZ_CP011770.1"/>
</dbReference>
<dbReference type="OrthoDB" id="9806785at2"/>
<evidence type="ECO:0000313" key="6">
    <source>
        <dbReference type="Proteomes" id="UP000035287"/>
    </source>
</evidence>
<keyword evidence="2" id="KW-0812">Transmembrane</keyword>
<dbReference type="InterPro" id="IPR004710">
    <property type="entry name" value="Bilac:Na_transpt"/>
</dbReference>
<dbReference type="PANTHER" id="PTHR10361:SF28">
    <property type="entry name" value="P3 PROTEIN-RELATED"/>
    <property type="match status" value="1"/>
</dbReference>
<dbReference type="AlphaFoldDB" id="A0A0G3XG51"/>
<sequence length="334" mass="35105">MFQRITNLFAVWTVLGCVWAWFVPTHFAWVTDGTIRPLGQPLIPVMLGVIMLGMGLTLTLDDFRRVATMPRAVMAGVALQFTVMPLSGAALAGVFGLANGLAVGLILVACCPGGTASNVIAYMARANVALSVTMTMASTLVAIVLTPLLTGWLAGVYIEIDRWNLFVDMVSVVLVPVIVGVAMARYLPGLTRRIVPAAPIISILFVVLIVAGIVGKSRPLIEANAGVLLLAILLLHALGFSLGWLVTRMFGFGTDAQRTISIEVGMQNSGLGASLASTPAFASQFVDPMQAALAPVPSAISALYHVVIGSLLAAMWSRRRSAVTPEAPPETVAA</sequence>
<keyword evidence="4" id="KW-0472">Membrane</keyword>
<evidence type="ECO:0000256" key="3">
    <source>
        <dbReference type="ARBA" id="ARBA00022989"/>
    </source>
</evidence>
<dbReference type="Pfam" id="PF01758">
    <property type="entry name" value="SBF"/>
    <property type="match status" value="1"/>
</dbReference>
<dbReference type="GO" id="GO:0016020">
    <property type="term" value="C:membrane"/>
    <property type="evidence" value="ECO:0007669"/>
    <property type="project" value="UniProtKB-SubCell"/>
</dbReference>
<dbReference type="KEGG" id="cna:AB433_09585"/>
<dbReference type="Proteomes" id="UP000035287">
    <property type="component" value="Chromosome"/>
</dbReference>
<dbReference type="EMBL" id="CP011770">
    <property type="protein sequence ID" value="AKM10167.1"/>
    <property type="molecule type" value="Genomic_DNA"/>
</dbReference>
<organism evidence="5 6">
    <name type="scientific">Croceicoccus naphthovorans</name>
    <dbReference type="NCBI Taxonomy" id="1348774"/>
    <lineage>
        <taxon>Bacteria</taxon>
        <taxon>Pseudomonadati</taxon>
        <taxon>Pseudomonadota</taxon>
        <taxon>Alphaproteobacteria</taxon>
        <taxon>Sphingomonadales</taxon>
        <taxon>Erythrobacteraceae</taxon>
        <taxon>Croceicoccus</taxon>
    </lineage>
</organism>
<accession>A0A0G3XG51</accession>
<evidence type="ECO:0000256" key="2">
    <source>
        <dbReference type="ARBA" id="ARBA00022692"/>
    </source>
</evidence>
<dbReference type="InterPro" id="IPR002657">
    <property type="entry name" value="BilAc:Na_symport/Acr3"/>
</dbReference>
<gene>
    <name evidence="5" type="ORF">AB433_09585</name>
</gene>
<dbReference type="PATRIC" id="fig|1348774.3.peg.2010"/>
<evidence type="ECO:0000256" key="1">
    <source>
        <dbReference type="ARBA" id="ARBA00004141"/>
    </source>
</evidence>
<dbReference type="STRING" id="1348774.AB433_09585"/>
<dbReference type="PROSITE" id="PS51257">
    <property type="entry name" value="PROKAR_LIPOPROTEIN"/>
    <property type="match status" value="1"/>
</dbReference>
<keyword evidence="6" id="KW-1185">Reference proteome</keyword>
<proteinExistence type="predicted"/>
<protein>
    <submittedName>
        <fullName evidence="5">Transporter</fullName>
    </submittedName>
</protein>
<evidence type="ECO:0000313" key="5">
    <source>
        <dbReference type="EMBL" id="AKM10167.1"/>
    </source>
</evidence>